<evidence type="ECO:0000313" key="1">
    <source>
        <dbReference type="Proteomes" id="UP000887579"/>
    </source>
</evidence>
<accession>A0AC34G1I7</accession>
<organism evidence="1 2">
    <name type="scientific">Panagrolaimus sp. ES5</name>
    <dbReference type="NCBI Taxonomy" id="591445"/>
    <lineage>
        <taxon>Eukaryota</taxon>
        <taxon>Metazoa</taxon>
        <taxon>Ecdysozoa</taxon>
        <taxon>Nematoda</taxon>
        <taxon>Chromadorea</taxon>
        <taxon>Rhabditida</taxon>
        <taxon>Tylenchina</taxon>
        <taxon>Panagrolaimomorpha</taxon>
        <taxon>Panagrolaimoidea</taxon>
        <taxon>Panagrolaimidae</taxon>
        <taxon>Panagrolaimus</taxon>
    </lineage>
</organism>
<dbReference type="Proteomes" id="UP000887579">
    <property type="component" value="Unplaced"/>
</dbReference>
<sequence>MERIEAFKAQNPENEDFDVVFDFNGKKLYANKFTLCPVSTTFKSMLSDRWTKPDEPIEIKDYTFEDFKEFLTFFYSGSCELTDENIFSMVDMAEFYNITVFKEICEEFLTQMKLNLFNVYPMIDLVYKYSLLKLKNYIFDFIGKNLLTFIKSEQFKNLEKAVMKDIVLSNQGLSKQEEMFEAVFKWAENRAKQNNTTHESITLNEAIKEEFSEFLLLFNFQKMSDVFFIKFVVKRSSLFFSDEELSEMLWSRNNKSVKIIDENGKIMKGELQCDIIDQVAEDIELNKDECCMDFDGKYFYWGTKKPNPSTPSKLTKSDKIEWYLVYDWYGDIAIKHQNELENRDYLLAEMVAEDRFQLSANCKIEAFCFA</sequence>
<protein>
    <submittedName>
        <fullName evidence="2">BTB domain-containing protein</fullName>
    </submittedName>
</protein>
<reference evidence="2" key="1">
    <citation type="submission" date="2022-11" db="UniProtKB">
        <authorList>
            <consortium name="WormBaseParasite"/>
        </authorList>
    </citation>
    <scope>IDENTIFICATION</scope>
</reference>
<proteinExistence type="predicted"/>
<name>A0AC34G1I7_9BILA</name>
<evidence type="ECO:0000313" key="2">
    <source>
        <dbReference type="WBParaSite" id="ES5_v2.g23103.t1"/>
    </source>
</evidence>
<dbReference type="WBParaSite" id="ES5_v2.g23103.t1">
    <property type="protein sequence ID" value="ES5_v2.g23103.t1"/>
    <property type="gene ID" value="ES5_v2.g23103"/>
</dbReference>